<evidence type="ECO:0000256" key="1">
    <source>
        <dbReference type="SAM" id="MobiDB-lite"/>
    </source>
</evidence>
<reference evidence="2 3" key="1">
    <citation type="journal article" date="2016" name="Mol. Biol. Evol.">
        <title>Comparative Genomics of Early-Diverging Mushroom-Forming Fungi Provides Insights into the Origins of Lignocellulose Decay Capabilities.</title>
        <authorList>
            <person name="Nagy L.G."/>
            <person name="Riley R."/>
            <person name="Tritt A."/>
            <person name="Adam C."/>
            <person name="Daum C."/>
            <person name="Floudas D."/>
            <person name="Sun H."/>
            <person name="Yadav J.S."/>
            <person name="Pangilinan J."/>
            <person name="Larsson K.H."/>
            <person name="Matsuura K."/>
            <person name="Barry K."/>
            <person name="Labutti K."/>
            <person name="Kuo R."/>
            <person name="Ohm R.A."/>
            <person name="Bhattacharya S.S."/>
            <person name="Shirouzu T."/>
            <person name="Yoshinaga Y."/>
            <person name="Martin F.M."/>
            <person name="Grigoriev I.V."/>
            <person name="Hibbett D.S."/>
        </authorList>
    </citation>
    <scope>NUCLEOTIDE SEQUENCE [LARGE SCALE GENOMIC DNA]</scope>
    <source>
        <strain evidence="2 3">CBS 109695</strain>
    </source>
</reference>
<evidence type="ECO:0000313" key="3">
    <source>
        <dbReference type="Proteomes" id="UP000076532"/>
    </source>
</evidence>
<gene>
    <name evidence="2" type="ORF">FIBSPDRAFT_948813</name>
</gene>
<dbReference type="STRING" id="436010.A0A166QI42"/>
<dbReference type="AlphaFoldDB" id="A0A166QI42"/>
<feature type="region of interest" description="Disordered" evidence="1">
    <location>
        <begin position="55"/>
        <end position="82"/>
    </location>
</feature>
<dbReference type="OrthoDB" id="416253at2759"/>
<name>A0A166QI42_9AGAM</name>
<proteinExistence type="predicted"/>
<protein>
    <submittedName>
        <fullName evidence="2">Uncharacterized protein</fullName>
    </submittedName>
</protein>
<sequence length="134" mass="15048">MEALVKKGELGSIQLLRCYKKADYKSYTGKEKFLEEIPPTAEIAPAVNQLERHLYNPQLSTSGRTRSSRRHTPPCDQPTPRCIRMSLLPQSRRSTGSRRRVLLGYLLTQDVVIPPKLVTPARITSNYIGTVAAV</sequence>
<keyword evidence="3" id="KW-1185">Reference proteome</keyword>
<organism evidence="2 3">
    <name type="scientific">Athelia psychrophila</name>
    <dbReference type="NCBI Taxonomy" id="1759441"/>
    <lineage>
        <taxon>Eukaryota</taxon>
        <taxon>Fungi</taxon>
        <taxon>Dikarya</taxon>
        <taxon>Basidiomycota</taxon>
        <taxon>Agaricomycotina</taxon>
        <taxon>Agaricomycetes</taxon>
        <taxon>Agaricomycetidae</taxon>
        <taxon>Atheliales</taxon>
        <taxon>Atheliaceae</taxon>
        <taxon>Athelia</taxon>
    </lineage>
</organism>
<dbReference type="EMBL" id="KV417510">
    <property type="protein sequence ID" value="KZP27174.1"/>
    <property type="molecule type" value="Genomic_DNA"/>
</dbReference>
<dbReference type="Proteomes" id="UP000076532">
    <property type="component" value="Unassembled WGS sequence"/>
</dbReference>
<evidence type="ECO:0000313" key="2">
    <source>
        <dbReference type="EMBL" id="KZP27174.1"/>
    </source>
</evidence>
<accession>A0A166QI42</accession>